<evidence type="ECO:0000313" key="2">
    <source>
        <dbReference type="EMBL" id="MPN06500.1"/>
    </source>
</evidence>
<evidence type="ECO:0000256" key="1">
    <source>
        <dbReference type="SAM" id="MobiDB-lite"/>
    </source>
</evidence>
<comment type="caution">
    <text evidence="2">The sequence shown here is derived from an EMBL/GenBank/DDBJ whole genome shotgun (WGS) entry which is preliminary data.</text>
</comment>
<name>A0A645EYF3_9ZZZZ</name>
<organism evidence="2">
    <name type="scientific">bioreactor metagenome</name>
    <dbReference type="NCBI Taxonomy" id="1076179"/>
    <lineage>
        <taxon>unclassified sequences</taxon>
        <taxon>metagenomes</taxon>
        <taxon>ecological metagenomes</taxon>
    </lineage>
</organism>
<sequence length="149" mass="15914">MNQIAQVRAVGGAAFQGTPENHDAGRTSGGGVDGSRQRHPLQQCPVEGGAGHVLHPDIDSDQGIRTGLHQPLDRGRDRLNEELRGADMARQPHRRTGQGVGQRERSPHASAMTVTSVGHSRTLMLRLRNTRLQLPGSGLTGCHGLAWGS</sequence>
<gene>
    <name evidence="2" type="ORF">SDC9_153756</name>
</gene>
<proteinExistence type="predicted"/>
<reference evidence="2" key="1">
    <citation type="submission" date="2019-08" db="EMBL/GenBank/DDBJ databases">
        <authorList>
            <person name="Kucharzyk K."/>
            <person name="Murdoch R.W."/>
            <person name="Higgins S."/>
            <person name="Loffler F."/>
        </authorList>
    </citation>
    <scope>NUCLEOTIDE SEQUENCE</scope>
</reference>
<protein>
    <submittedName>
        <fullName evidence="2">Uncharacterized protein</fullName>
    </submittedName>
</protein>
<dbReference type="AlphaFoldDB" id="A0A645EYF3"/>
<feature type="compositionally biased region" description="Basic and acidic residues" evidence="1">
    <location>
        <begin position="71"/>
        <end position="87"/>
    </location>
</feature>
<accession>A0A645EYF3</accession>
<feature type="region of interest" description="Disordered" evidence="1">
    <location>
        <begin position="1"/>
        <end position="39"/>
    </location>
</feature>
<feature type="region of interest" description="Disordered" evidence="1">
    <location>
        <begin position="52"/>
        <end position="117"/>
    </location>
</feature>
<dbReference type="EMBL" id="VSSQ01052403">
    <property type="protein sequence ID" value="MPN06500.1"/>
    <property type="molecule type" value="Genomic_DNA"/>
</dbReference>